<dbReference type="SMART" id="SM00324">
    <property type="entry name" value="RhoGAP"/>
    <property type="match status" value="1"/>
</dbReference>
<feature type="compositionally biased region" description="Polar residues" evidence="1">
    <location>
        <begin position="514"/>
        <end position="526"/>
    </location>
</feature>
<dbReference type="PANTHER" id="PTHR23179">
    <property type="entry name" value="T-CELL ACTIVATION RHO GTPASE ACTIVATING PROTEIN-RELATED"/>
    <property type="match status" value="1"/>
</dbReference>
<accession>A0AA35XHY5</accession>
<protein>
    <submittedName>
        <fullName evidence="3">Rho GTPase-activating protein 20</fullName>
    </submittedName>
</protein>
<feature type="compositionally biased region" description="Basic and acidic residues" evidence="1">
    <location>
        <begin position="866"/>
        <end position="880"/>
    </location>
</feature>
<feature type="region of interest" description="Disordered" evidence="1">
    <location>
        <begin position="624"/>
        <end position="706"/>
    </location>
</feature>
<feature type="compositionally biased region" description="Basic and acidic residues" evidence="1">
    <location>
        <begin position="770"/>
        <end position="783"/>
    </location>
</feature>
<feature type="compositionally biased region" description="Polar residues" evidence="1">
    <location>
        <begin position="786"/>
        <end position="796"/>
    </location>
</feature>
<keyword evidence="4" id="KW-1185">Reference proteome</keyword>
<organism evidence="3 4">
    <name type="scientific">Geodia barretti</name>
    <name type="common">Barrett's horny sponge</name>
    <dbReference type="NCBI Taxonomy" id="519541"/>
    <lineage>
        <taxon>Eukaryota</taxon>
        <taxon>Metazoa</taxon>
        <taxon>Porifera</taxon>
        <taxon>Demospongiae</taxon>
        <taxon>Heteroscleromorpha</taxon>
        <taxon>Tetractinellida</taxon>
        <taxon>Astrophorina</taxon>
        <taxon>Geodiidae</taxon>
        <taxon>Geodia</taxon>
    </lineage>
</organism>
<evidence type="ECO:0000256" key="1">
    <source>
        <dbReference type="SAM" id="MobiDB-lite"/>
    </source>
</evidence>
<dbReference type="Proteomes" id="UP001174909">
    <property type="component" value="Unassembled WGS sequence"/>
</dbReference>
<dbReference type="EMBL" id="CASHTH010004493">
    <property type="protein sequence ID" value="CAI8058164.1"/>
    <property type="molecule type" value="Genomic_DNA"/>
</dbReference>
<feature type="compositionally biased region" description="Basic and acidic residues" evidence="1">
    <location>
        <begin position="1093"/>
        <end position="1110"/>
    </location>
</feature>
<dbReference type="AlphaFoldDB" id="A0AA35XHY5"/>
<feature type="compositionally biased region" description="Acidic residues" evidence="1">
    <location>
        <begin position="1066"/>
        <end position="1079"/>
    </location>
</feature>
<dbReference type="GO" id="GO:0005096">
    <property type="term" value="F:GTPase activator activity"/>
    <property type="evidence" value="ECO:0007669"/>
    <property type="project" value="TreeGrafter"/>
</dbReference>
<dbReference type="PANTHER" id="PTHR23179:SF3">
    <property type="entry name" value="RHO GTPASE-ACTIVATING PROTEIN 20"/>
    <property type="match status" value="1"/>
</dbReference>
<feature type="region of interest" description="Disordered" evidence="1">
    <location>
        <begin position="97"/>
        <end position="134"/>
    </location>
</feature>
<feature type="compositionally biased region" description="Low complexity" evidence="1">
    <location>
        <begin position="1138"/>
        <end position="1147"/>
    </location>
</feature>
<feature type="region of interest" description="Disordered" evidence="1">
    <location>
        <begin position="436"/>
        <end position="526"/>
    </location>
</feature>
<feature type="compositionally biased region" description="Pro residues" evidence="1">
    <location>
        <begin position="834"/>
        <end position="847"/>
    </location>
</feature>
<proteinExistence type="predicted"/>
<gene>
    <name evidence="3" type="ORF">GBAR_LOCUS31617</name>
</gene>
<feature type="compositionally biased region" description="Polar residues" evidence="1">
    <location>
        <begin position="881"/>
        <end position="895"/>
    </location>
</feature>
<sequence>MLLMGFGGGRKEGGGDHMRRSSSLDMLAPPVTSGMGHRRSSHTMLSNFASLVMSTISITGHEHPYAIQAHQNRQAEGGGYAVGESKPPGGMEFYIKRKNPPPPVETKAYNRENGKAKKRSSKIKDWYRGKRSRDGPVKKRKFRLFGAPLSHIMGNGQLPDILHEMLVRLYNEGPETRGIFRITANTRKVKEMKEAINNRQRVDLSSEETSIHTVAALLKDLLRNVPGGILLSSRYTEFVATNDFKDVDTRVQHIQRILQKLPPENLRFLHYLLPLLHRITEEDETNGMNAINLAICFAPTLLWPDSGLDVIKNEVPPLIQFMIQNSPRIFGTELPDLYGMQTVLSSPSPRSYRVPTKKTDGNLRSFGHRRNQSFDTSTSEDSAGEDDLPSNLVQMQSVGLTVSDSQVSVLSQQLEEEEEYAGSSSKVLVLLSGERHHHERFPNLPKRPKKSRPAERSSSYRGPNERPLYVQNYHAKLDDASRRKSIATQTTLSRGEQLRYPSSSPSGAPGAPSILQTPSGALSSTPCTQEMAAASFFKSRQMQSFDENEEYEDDDIVEEAVRRRPGQKMKHGGASSYRHYSVDHILQVPAMSDPHSVSYYDHLPPLSSGEPGLGQQRRQPRKLNLLGSQHRDDSFETPMDEEEEDTRWDTGLQILSSSELPTVHASNQSIASRSSGSSGGHYYSSASNPKLPQSRPSNMSLVSSVSESSYASASTLNKESPEPERTPLSREMVKYEITRRFHIPPSRESSFNSVHTSASRSDSFNQEMENIQRKFQERRRPEALHSVSTASSTTPHSDIEALSSPQSFDDDRPESERHLHSLPRRPIAPDFVQSPPPVQPAAPPPVVQPATGIYRRARSSAAVTGRRRDSGTEADPHRLSVDNNNSDTESSPSRTLTRRDRLVEWTTNLRGLSATLRYQGPRENVVRPQGSVGQAMLGTPGRKISHPSAAAAEVSIIPALKEEEKPGATVAAGASAKAALTQSLPSSQQPVLTAALELTEEEPALVIRPKSAEGSSKVESGEGELRKRALSNVENAKVKLGLIPPFRRSRSISDPKSGKPLAGRGEDEEEEEEEREEEREVSLSQGNVPETNEQGKPHEENVTEKVDKRGMWRAHAPNSTDRKEAYTQRMKAGGGTGTRNTIIGQRGVSTAKTSSHAPPPPPAIQRTATAPEMGAKRRATTMPEYLAMRSSVIGRQGRVLGRGLVRTVKITSYNIPEPKMIHRINVRTFH</sequence>
<name>A0AA35XHY5_GEOBA</name>
<feature type="compositionally biased region" description="Low complexity" evidence="1">
    <location>
        <begin position="665"/>
        <end position="687"/>
    </location>
</feature>
<feature type="region of interest" description="Disordered" evidence="1">
    <location>
        <begin position="1"/>
        <end position="40"/>
    </location>
</feature>
<feature type="region of interest" description="Disordered" evidence="1">
    <location>
        <begin position="1005"/>
        <end position="1026"/>
    </location>
</feature>
<feature type="region of interest" description="Disordered" evidence="1">
    <location>
        <begin position="1047"/>
        <end position="1171"/>
    </location>
</feature>
<feature type="compositionally biased region" description="Basic and acidic residues" evidence="1">
    <location>
        <begin position="9"/>
        <end position="19"/>
    </location>
</feature>
<feature type="compositionally biased region" description="Basic and acidic residues" evidence="1">
    <location>
        <begin position="122"/>
        <end position="134"/>
    </location>
</feature>
<dbReference type="SUPFAM" id="SSF48350">
    <property type="entry name" value="GTPase activation domain, GAP"/>
    <property type="match status" value="1"/>
</dbReference>
<feature type="region of interest" description="Disordered" evidence="1">
    <location>
        <begin position="744"/>
        <end position="897"/>
    </location>
</feature>
<dbReference type="InterPro" id="IPR000198">
    <property type="entry name" value="RhoGAP_dom"/>
</dbReference>
<feature type="region of interest" description="Disordered" evidence="1">
    <location>
        <begin position="599"/>
        <end position="618"/>
    </location>
</feature>
<feature type="compositionally biased region" description="Low complexity" evidence="1">
    <location>
        <begin position="694"/>
        <end position="706"/>
    </location>
</feature>
<reference evidence="3" key="1">
    <citation type="submission" date="2023-03" db="EMBL/GenBank/DDBJ databases">
        <authorList>
            <person name="Steffen K."/>
            <person name="Cardenas P."/>
        </authorList>
    </citation>
    <scope>NUCLEOTIDE SEQUENCE</scope>
</reference>
<evidence type="ECO:0000313" key="3">
    <source>
        <dbReference type="EMBL" id="CAI8058164.1"/>
    </source>
</evidence>
<evidence type="ECO:0000313" key="4">
    <source>
        <dbReference type="Proteomes" id="UP001174909"/>
    </source>
</evidence>
<evidence type="ECO:0000259" key="2">
    <source>
        <dbReference type="PROSITE" id="PS50238"/>
    </source>
</evidence>
<dbReference type="PROSITE" id="PS50238">
    <property type="entry name" value="RHOGAP"/>
    <property type="match status" value="1"/>
</dbReference>
<feature type="compositionally biased region" description="Polar residues" evidence="1">
    <location>
        <begin position="747"/>
        <end position="769"/>
    </location>
</feature>
<dbReference type="Gene3D" id="1.10.555.10">
    <property type="entry name" value="Rho GTPase activation protein"/>
    <property type="match status" value="1"/>
</dbReference>
<feature type="compositionally biased region" description="Low complexity" evidence="1">
    <location>
        <begin position="501"/>
        <end position="513"/>
    </location>
</feature>
<feature type="region of interest" description="Disordered" evidence="1">
    <location>
        <begin position="345"/>
        <end position="389"/>
    </location>
</feature>
<dbReference type="GO" id="GO:0007165">
    <property type="term" value="P:signal transduction"/>
    <property type="evidence" value="ECO:0007669"/>
    <property type="project" value="InterPro"/>
</dbReference>
<dbReference type="InterPro" id="IPR008936">
    <property type="entry name" value="Rho_GTPase_activation_prot"/>
</dbReference>
<feature type="domain" description="Rho-GAP" evidence="2">
    <location>
        <begin position="147"/>
        <end position="330"/>
    </location>
</feature>
<dbReference type="Pfam" id="PF00620">
    <property type="entry name" value="RhoGAP"/>
    <property type="match status" value="1"/>
</dbReference>
<feature type="compositionally biased region" description="Polar residues" evidence="1">
    <location>
        <begin position="1082"/>
        <end position="1092"/>
    </location>
</feature>
<comment type="caution">
    <text evidence="3">The sequence shown here is derived from an EMBL/GenBank/DDBJ whole genome shotgun (WGS) entry which is preliminary data.</text>
</comment>